<keyword evidence="5" id="KW-1185">Reference proteome</keyword>
<feature type="transmembrane region" description="Helical" evidence="1">
    <location>
        <begin position="12"/>
        <end position="28"/>
    </location>
</feature>
<dbReference type="RefSeq" id="WP_049073929.1">
    <property type="nucleotide sequence ID" value="NZ_CADIJL010000055.1"/>
</dbReference>
<sequence>MSFEILRRTPLWVWALFAFLLYRGIRALRPRQVSVTRTFLLPVLFLVWALVSIHGEVTDLRAAYEAFFAGVAAGGVIGWNLWSRVGRAAYHPETRMIERPGSPITLVLLVLAFVSKFVLMAMLARDHGLAADAAFSAAFGGVSGLVDGMFWGGTLSQIWHLRHLALRPPLARR</sequence>
<dbReference type="AlphaFoldDB" id="A0A2M9GUZ5"/>
<organism evidence="2 4">
    <name type="scientific">Achromobacter ruhlandii</name>
    <dbReference type="NCBI Taxonomy" id="72557"/>
    <lineage>
        <taxon>Bacteria</taxon>
        <taxon>Pseudomonadati</taxon>
        <taxon>Pseudomonadota</taxon>
        <taxon>Betaproteobacteria</taxon>
        <taxon>Burkholderiales</taxon>
        <taxon>Alcaligenaceae</taxon>
        <taxon>Achromobacter</taxon>
    </lineage>
</organism>
<gene>
    <name evidence="2" type="ORF">LMG3328_05513</name>
    <name evidence="3" type="ORF">LMG7053_03337</name>
</gene>
<protein>
    <recommendedName>
        <fullName evidence="6">DUF1453 domain-containing protein</fullName>
    </recommendedName>
</protein>
<reference evidence="4 5" key="1">
    <citation type="submission" date="2020-04" db="EMBL/GenBank/DDBJ databases">
        <authorList>
            <person name="De Canck E."/>
        </authorList>
    </citation>
    <scope>NUCLEOTIDE SEQUENCE [LARGE SCALE GENOMIC DNA]</scope>
    <source>
        <strain evidence="2 4">LMG 3328</strain>
        <strain evidence="3 5">LMG 7053</strain>
    </source>
</reference>
<dbReference type="EMBL" id="CADILE010000023">
    <property type="protein sequence ID" value="CAB3922659.1"/>
    <property type="molecule type" value="Genomic_DNA"/>
</dbReference>
<keyword evidence="1" id="KW-0472">Membrane</keyword>
<dbReference type="InterPro" id="IPR046730">
    <property type="entry name" value="DUF6622"/>
</dbReference>
<feature type="transmembrane region" description="Helical" evidence="1">
    <location>
        <begin position="103"/>
        <end position="123"/>
    </location>
</feature>
<evidence type="ECO:0000313" key="3">
    <source>
        <dbReference type="EMBL" id="CAB3950988.1"/>
    </source>
</evidence>
<proteinExistence type="predicted"/>
<dbReference type="Proteomes" id="UP000494122">
    <property type="component" value="Unassembled WGS sequence"/>
</dbReference>
<keyword evidence="1" id="KW-1133">Transmembrane helix</keyword>
<evidence type="ECO:0000313" key="5">
    <source>
        <dbReference type="Proteomes" id="UP000494161"/>
    </source>
</evidence>
<feature type="transmembrane region" description="Helical" evidence="1">
    <location>
        <begin position="40"/>
        <end position="57"/>
    </location>
</feature>
<dbReference type="Proteomes" id="UP000494161">
    <property type="component" value="Unassembled WGS sequence"/>
</dbReference>
<feature type="transmembrane region" description="Helical" evidence="1">
    <location>
        <begin position="129"/>
        <end position="152"/>
    </location>
</feature>
<evidence type="ECO:0000313" key="4">
    <source>
        <dbReference type="Proteomes" id="UP000494122"/>
    </source>
</evidence>
<evidence type="ECO:0000313" key="2">
    <source>
        <dbReference type="EMBL" id="CAB3922659.1"/>
    </source>
</evidence>
<evidence type="ECO:0008006" key="6">
    <source>
        <dbReference type="Google" id="ProtNLM"/>
    </source>
</evidence>
<accession>A0A2M9GUZ5</accession>
<feature type="transmembrane region" description="Helical" evidence="1">
    <location>
        <begin position="63"/>
        <end position="82"/>
    </location>
</feature>
<dbReference type="Pfam" id="PF20327">
    <property type="entry name" value="DUF6622"/>
    <property type="match status" value="1"/>
</dbReference>
<dbReference type="EMBL" id="CADILJ010000028">
    <property type="protein sequence ID" value="CAB3950988.1"/>
    <property type="molecule type" value="Genomic_DNA"/>
</dbReference>
<name>A0A2M9GUZ5_9BURK</name>
<keyword evidence="1" id="KW-0812">Transmembrane</keyword>
<evidence type="ECO:0000256" key="1">
    <source>
        <dbReference type="SAM" id="Phobius"/>
    </source>
</evidence>